<gene>
    <name evidence="1" type="ORF">B6254_1213</name>
</gene>
<dbReference type="RefSeq" id="WP_159080928.1">
    <property type="nucleotide sequence ID" value="NZ_CABJFA010000001.1"/>
</dbReference>
<sequence length="51" mass="5886">MGDKKFRVVATVFDDQRYWGSYTLKEAGSKLTELAKAFELSDNDIWLEQAI</sequence>
<protein>
    <submittedName>
        <fullName evidence="1">Uncharacterized protein</fullName>
    </submittedName>
</protein>
<dbReference type="EMBL" id="CP020928">
    <property type="protein sequence ID" value="AWF95618.1"/>
    <property type="molecule type" value="Genomic_DNA"/>
</dbReference>
<proteinExistence type="predicted"/>
<name>A0A2S1KRJ2_9LACO</name>
<organism evidence="1 2">
    <name type="scientific">Weissella cibaria</name>
    <dbReference type="NCBI Taxonomy" id="137591"/>
    <lineage>
        <taxon>Bacteria</taxon>
        <taxon>Bacillati</taxon>
        <taxon>Bacillota</taxon>
        <taxon>Bacilli</taxon>
        <taxon>Lactobacillales</taxon>
        <taxon>Lactobacillaceae</taxon>
        <taxon>Weissella</taxon>
    </lineage>
</organism>
<dbReference type="AlphaFoldDB" id="A0A2S1KRJ2"/>
<evidence type="ECO:0000313" key="1">
    <source>
        <dbReference type="EMBL" id="AWF95618.1"/>
    </source>
</evidence>
<accession>A0A2S1KRJ2</accession>
<reference evidence="1 2" key="1">
    <citation type="submission" date="2017-04" db="EMBL/GenBank/DDBJ databases">
        <title>Weissella cibaria strain m2 complete genome.</title>
        <authorList>
            <person name="Pan Q."/>
            <person name="Tan M."/>
            <person name="Yao F."/>
            <person name="Su S."/>
        </authorList>
    </citation>
    <scope>NUCLEOTIDE SEQUENCE [LARGE SCALE GENOMIC DNA]</scope>
    <source>
        <strain evidence="1 2">M2</strain>
    </source>
</reference>
<dbReference type="Proteomes" id="UP000244870">
    <property type="component" value="Chromosome"/>
</dbReference>
<evidence type="ECO:0000313" key="2">
    <source>
        <dbReference type="Proteomes" id="UP000244870"/>
    </source>
</evidence>